<evidence type="ECO:0000259" key="7">
    <source>
        <dbReference type="Pfam" id="PF00063"/>
    </source>
</evidence>
<evidence type="ECO:0000313" key="9">
    <source>
        <dbReference type="Proteomes" id="UP000276834"/>
    </source>
</evidence>
<comment type="caution">
    <text evidence="8">The sequence shown here is derived from an EMBL/GenBank/DDBJ whole genome shotgun (WGS) entry which is preliminary data.</text>
</comment>
<keyword evidence="3" id="KW-0067">ATP-binding</keyword>
<dbReference type="EMBL" id="QUSF01001744">
    <property type="protein sequence ID" value="RLV63893.1"/>
    <property type="molecule type" value="Genomic_DNA"/>
</dbReference>
<dbReference type="Pfam" id="PF00063">
    <property type="entry name" value="Myosin_head"/>
    <property type="match status" value="1"/>
</dbReference>
<dbReference type="GO" id="GO:0000146">
    <property type="term" value="F:microfilament motor activity"/>
    <property type="evidence" value="ECO:0007669"/>
    <property type="project" value="TreeGrafter"/>
</dbReference>
<dbReference type="PANTHER" id="PTHR13140:SF857">
    <property type="entry name" value="MYOSIN-11"/>
    <property type="match status" value="1"/>
</dbReference>
<feature type="domain" description="Myosin motor" evidence="7">
    <location>
        <begin position="32"/>
        <end position="66"/>
    </location>
</feature>
<evidence type="ECO:0000256" key="3">
    <source>
        <dbReference type="ARBA" id="ARBA00022840"/>
    </source>
</evidence>
<evidence type="ECO:0000256" key="6">
    <source>
        <dbReference type="SAM" id="MobiDB-lite"/>
    </source>
</evidence>
<reference evidence="8 9" key="1">
    <citation type="journal article" date="2018" name="Proc. R. Soc. B">
        <title>A non-coding region near Follistatin controls head colour polymorphism in the Gouldian finch.</title>
        <authorList>
            <person name="Toomey M.B."/>
            <person name="Marques C.I."/>
            <person name="Andrade P."/>
            <person name="Araujo P.M."/>
            <person name="Sabatino S."/>
            <person name="Gazda M.A."/>
            <person name="Afonso S."/>
            <person name="Lopes R.J."/>
            <person name="Corbo J.C."/>
            <person name="Carneiro M."/>
        </authorList>
    </citation>
    <scope>NUCLEOTIDE SEQUENCE [LARGE SCALE GENOMIC DNA]</scope>
    <source>
        <strain evidence="8">Red01</strain>
        <tissue evidence="8">Muscle</tissue>
    </source>
</reference>
<dbReference type="PANTHER" id="PTHR13140">
    <property type="entry name" value="MYOSIN"/>
    <property type="match status" value="1"/>
</dbReference>
<evidence type="ECO:0000256" key="1">
    <source>
        <dbReference type="ARBA" id="ARBA00008314"/>
    </source>
</evidence>
<dbReference type="Gene3D" id="1.10.10.820">
    <property type="match status" value="1"/>
</dbReference>
<sequence>MPPPISPCLRPSPHPTIPSPHPTFSPSTLPDLLEKSRVIFQLKAERNYHIFYQILSNKKPELLGELGHHRGLRASPCPFLPKSGVVWGDWECSMLLVTSNPYDYGYVSQGEVTVASIDDAEELLATDGGMSPWMDGSLDTESMDGWISGYRSPQMGGWIHGWMDASMDQSRRDGGSLEGGMDGWMSAQMDGWIQDK</sequence>
<evidence type="ECO:0000313" key="8">
    <source>
        <dbReference type="EMBL" id="RLV63893.1"/>
    </source>
</evidence>
<name>A0A3L8Q9P3_CHLGU</name>
<feature type="region of interest" description="Disordered" evidence="6">
    <location>
        <begin position="1"/>
        <end position="27"/>
    </location>
</feature>
<keyword evidence="9" id="KW-1185">Reference proteome</keyword>
<keyword evidence="4" id="KW-0175">Coiled coil</keyword>
<proteinExistence type="inferred from homology"/>
<dbReference type="Proteomes" id="UP000276834">
    <property type="component" value="Unassembled WGS sequence"/>
</dbReference>
<dbReference type="OrthoDB" id="9423241at2759"/>
<dbReference type="AlphaFoldDB" id="A0A3L8Q9P3"/>
<accession>A0A3L8Q9P3</accession>
<evidence type="ECO:0000256" key="2">
    <source>
        <dbReference type="ARBA" id="ARBA00022741"/>
    </source>
</evidence>
<protein>
    <recommendedName>
        <fullName evidence="7">Myosin motor domain-containing protein</fullName>
    </recommendedName>
</protein>
<dbReference type="SUPFAM" id="SSF52540">
    <property type="entry name" value="P-loop containing nucleoside triphosphate hydrolases"/>
    <property type="match status" value="1"/>
</dbReference>
<keyword evidence="5" id="KW-0009">Actin-binding</keyword>
<evidence type="ECO:0000256" key="5">
    <source>
        <dbReference type="ARBA" id="ARBA00023203"/>
    </source>
</evidence>
<gene>
    <name evidence="8" type="ORF">DV515_00017808</name>
</gene>
<dbReference type="GO" id="GO:0051015">
    <property type="term" value="F:actin filament binding"/>
    <property type="evidence" value="ECO:0007669"/>
    <property type="project" value="TreeGrafter"/>
</dbReference>
<organism evidence="8 9">
    <name type="scientific">Chloebia gouldiae</name>
    <name type="common">Gouldian finch</name>
    <name type="synonym">Erythrura gouldiae</name>
    <dbReference type="NCBI Taxonomy" id="44316"/>
    <lineage>
        <taxon>Eukaryota</taxon>
        <taxon>Metazoa</taxon>
        <taxon>Chordata</taxon>
        <taxon>Craniata</taxon>
        <taxon>Vertebrata</taxon>
        <taxon>Euteleostomi</taxon>
        <taxon>Archelosauria</taxon>
        <taxon>Archosauria</taxon>
        <taxon>Dinosauria</taxon>
        <taxon>Saurischia</taxon>
        <taxon>Theropoda</taxon>
        <taxon>Coelurosauria</taxon>
        <taxon>Aves</taxon>
        <taxon>Neognathae</taxon>
        <taxon>Neoaves</taxon>
        <taxon>Telluraves</taxon>
        <taxon>Australaves</taxon>
        <taxon>Passeriformes</taxon>
        <taxon>Passeroidea</taxon>
        <taxon>Passeridae</taxon>
        <taxon>Chloebia</taxon>
    </lineage>
</organism>
<dbReference type="InterPro" id="IPR027417">
    <property type="entry name" value="P-loop_NTPase"/>
</dbReference>
<comment type="similarity">
    <text evidence="1">Belongs to the TRAFAC class myosin-kinesin ATPase superfamily. Myosin family.</text>
</comment>
<dbReference type="GO" id="GO:0007015">
    <property type="term" value="P:actin filament organization"/>
    <property type="evidence" value="ECO:0007669"/>
    <property type="project" value="TreeGrafter"/>
</dbReference>
<keyword evidence="2" id="KW-0547">Nucleotide-binding</keyword>
<dbReference type="GO" id="GO:0016459">
    <property type="term" value="C:myosin complex"/>
    <property type="evidence" value="ECO:0007669"/>
    <property type="project" value="InterPro"/>
</dbReference>
<dbReference type="GO" id="GO:0016020">
    <property type="term" value="C:membrane"/>
    <property type="evidence" value="ECO:0007669"/>
    <property type="project" value="TreeGrafter"/>
</dbReference>
<dbReference type="InterPro" id="IPR001609">
    <property type="entry name" value="Myosin_head_motor_dom-like"/>
</dbReference>
<evidence type="ECO:0000256" key="4">
    <source>
        <dbReference type="ARBA" id="ARBA00023054"/>
    </source>
</evidence>
<feature type="compositionally biased region" description="Pro residues" evidence="6">
    <location>
        <begin position="1"/>
        <end position="23"/>
    </location>
</feature>
<dbReference type="GO" id="GO:0005524">
    <property type="term" value="F:ATP binding"/>
    <property type="evidence" value="ECO:0007669"/>
    <property type="project" value="UniProtKB-KW"/>
</dbReference>
<dbReference type="GO" id="GO:0005737">
    <property type="term" value="C:cytoplasm"/>
    <property type="evidence" value="ECO:0007669"/>
    <property type="project" value="TreeGrafter"/>
</dbReference>